<evidence type="ECO:0000313" key="2">
    <source>
        <dbReference type="EMBL" id="CAF4835157.1"/>
    </source>
</evidence>
<sequence>MINSCRKQYQGNQSVMKQIEEFSMNYDENKAAEWYSEDIFLFRLLNRALRTENIDIIYKFRFFIADLHRQLDKMHR</sequence>
<evidence type="ECO:0000313" key="1">
    <source>
        <dbReference type="EMBL" id="CAF4736343.1"/>
    </source>
</evidence>
<organism evidence="1 3">
    <name type="scientific">Rotaria magnacalcarata</name>
    <dbReference type="NCBI Taxonomy" id="392030"/>
    <lineage>
        <taxon>Eukaryota</taxon>
        <taxon>Metazoa</taxon>
        <taxon>Spiralia</taxon>
        <taxon>Gnathifera</taxon>
        <taxon>Rotifera</taxon>
        <taxon>Eurotatoria</taxon>
        <taxon>Bdelloidea</taxon>
        <taxon>Philodinida</taxon>
        <taxon>Philodinidae</taxon>
        <taxon>Rotaria</taxon>
    </lineage>
</organism>
<dbReference type="EMBL" id="CAJOBJ010134500">
    <property type="protein sequence ID" value="CAF4736343.1"/>
    <property type="molecule type" value="Genomic_DNA"/>
</dbReference>
<gene>
    <name evidence="1" type="ORF">GIL414_LOCUS44509</name>
    <name evidence="2" type="ORF">SMN809_LOCUS48673</name>
</gene>
<name>A0A8S3AN98_9BILA</name>
<dbReference type="Proteomes" id="UP000681720">
    <property type="component" value="Unassembled WGS sequence"/>
</dbReference>
<dbReference type="Proteomes" id="UP000676336">
    <property type="component" value="Unassembled WGS sequence"/>
</dbReference>
<comment type="caution">
    <text evidence="1">The sequence shown here is derived from an EMBL/GenBank/DDBJ whole genome shotgun (WGS) entry which is preliminary data.</text>
</comment>
<feature type="non-terminal residue" evidence="1">
    <location>
        <position position="1"/>
    </location>
</feature>
<accession>A0A8S3AN98</accession>
<protein>
    <submittedName>
        <fullName evidence="1">Uncharacterized protein</fullName>
    </submittedName>
</protein>
<reference evidence="1" key="1">
    <citation type="submission" date="2021-02" db="EMBL/GenBank/DDBJ databases">
        <authorList>
            <person name="Nowell W R."/>
        </authorList>
    </citation>
    <scope>NUCLEOTIDE SEQUENCE</scope>
</reference>
<feature type="non-terminal residue" evidence="1">
    <location>
        <position position="76"/>
    </location>
</feature>
<proteinExistence type="predicted"/>
<dbReference type="AlphaFoldDB" id="A0A8S3AN98"/>
<dbReference type="EMBL" id="CAJOBI010156922">
    <property type="protein sequence ID" value="CAF4835157.1"/>
    <property type="molecule type" value="Genomic_DNA"/>
</dbReference>
<evidence type="ECO:0000313" key="3">
    <source>
        <dbReference type="Proteomes" id="UP000681720"/>
    </source>
</evidence>